<evidence type="ECO:0000313" key="3">
    <source>
        <dbReference type="Proteomes" id="UP000650467"/>
    </source>
</evidence>
<proteinExistence type="predicted"/>
<feature type="compositionally biased region" description="Low complexity" evidence="1">
    <location>
        <begin position="193"/>
        <end position="224"/>
    </location>
</feature>
<comment type="caution">
    <text evidence="2">The sequence shown here is derived from an EMBL/GenBank/DDBJ whole genome shotgun (WGS) entry which is preliminary data.</text>
</comment>
<organism evidence="2 3">
    <name type="scientific">Chlamydomonas incerta</name>
    <dbReference type="NCBI Taxonomy" id="51695"/>
    <lineage>
        <taxon>Eukaryota</taxon>
        <taxon>Viridiplantae</taxon>
        <taxon>Chlorophyta</taxon>
        <taxon>core chlorophytes</taxon>
        <taxon>Chlorophyceae</taxon>
        <taxon>CS clade</taxon>
        <taxon>Chlamydomonadales</taxon>
        <taxon>Chlamydomonadaceae</taxon>
        <taxon>Chlamydomonas</taxon>
    </lineage>
</organism>
<gene>
    <name evidence="2" type="ORF">HXX76_015196</name>
</gene>
<keyword evidence="3" id="KW-1185">Reference proteome</keyword>
<feature type="region of interest" description="Disordered" evidence="1">
    <location>
        <begin position="184"/>
        <end position="242"/>
    </location>
</feature>
<sequence>MAAAAAVARPSGFPTVMAGPKRFATTYRSTKSLAEVEDFFSTLAGIRIILRERHLMKEPGFTNCCYYAACLCCCGTEGENGFEEQLFIDRRDIKDVRFKISHAELRSTCLGCPCSVDKNESFMAKLYLTRWAGETRHGWINWAIDKDLKTYARNVNLAGIMDSKRSMELRKVLHAVACQNANAGAPPPPPPVVALLGGSQPPYSSQPPYGQQSPYGQQQPYSQQVIQRPYSQQVSQRQSTAAATAATTTGGLVGTQQAVTEPLITETITEPVAQQTMMQ</sequence>
<dbReference type="Proteomes" id="UP000650467">
    <property type="component" value="Unassembled WGS sequence"/>
</dbReference>
<name>A0A835SMT8_CHLIN</name>
<evidence type="ECO:0000256" key="1">
    <source>
        <dbReference type="SAM" id="MobiDB-lite"/>
    </source>
</evidence>
<feature type="compositionally biased region" description="Low complexity" evidence="1">
    <location>
        <begin position="231"/>
        <end position="242"/>
    </location>
</feature>
<dbReference type="EMBL" id="JAEHOC010000077">
    <property type="protein sequence ID" value="KAG2423555.1"/>
    <property type="molecule type" value="Genomic_DNA"/>
</dbReference>
<evidence type="ECO:0000313" key="2">
    <source>
        <dbReference type="EMBL" id="KAG2423555.1"/>
    </source>
</evidence>
<reference evidence="2" key="1">
    <citation type="journal article" date="2020" name="bioRxiv">
        <title>Comparative genomics of Chlamydomonas.</title>
        <authorList>
            <person name="Craig R.J."/>
            <person name="Hasan A.R."/>
            <person name="Ness R.W."/>
            <person name="Keightley P.D."/>
        </authorList>
    </citation>
    <scope>NUCLEOTIDE SEQUENCE</scope>
    <source>
        <strain evidence="2">SAG 7.73</strain>
    </source>
</reference>
<dbReference type="AlphaFoldDB" id="A0A835SMT8"/>
<protein>
    <submittedName>
        <fullName evidence="2">Uncharacterized protein</fullName>
    </submittedName>
</protein>
<accession>A0A835SMT8</accession>